<protein>
    <submittedName>
        <fullName evidence="1">Uncharacterized protein</fullName>
    </submittedName>
</protein>
<organism evidence="1">
    <name type="scientific">bioreactor metagenome</name>
    <dbReference type="NCBI Taxonomy" id="1076179"/>
    <lineage>
        <taxon>unclassified sequences</taxon>
        <taxon>metagenomes</taxon>
        <taxon>ecological metagenomes</taxon>
    </lineage>
</organism>
<dbReference type="AlphaFoldDB" id="A0A645H0Q1"/>
<sequence length="45" mass="5001">MRRRERFGNAIETLRADAARNAAMILSDEAIDAEIRAARLEATPS</sequence>
<gene>
    <name evidence="1" type="ORF">SDC9_179033</name>
</gene>
<proteinExistence type="predicted"/>
<dbReference type="EMBL" id="VSSQ01083126">
    <property type="protein sequence ID" value="MPN31559.1"/>
    <property type="molecule type" value="Genomic_DNA"/>
</dbReference>
<evidence type="ECO:0000313" key="1">
    <source>
        <dbReference type="EMBL" id="MPN31559.1"/>
    </source>
</evidence>
<comment type="caution">
    <text evidence="1">The sequence shown here is derived from an EMBL/GenBank/DDBJ whole genome shotgun (WGS) entry which is preliminary data.</text>
</comment>
<name>A0A645H0Q1_9ZZZZ</name>
<reference evidence="1" key="1">
    <citation type="submission" date="2019-08" db="EMBL/GenBank/DDBJ databases">
        <authorList>
            <person name="Kucharzyk K."/>
            <person name="Murdoch R.W."/>
            <person name="Higgins S."/>
            <person name="Loffler F."/>
        </authorList>
    </citation>
    <scope>NUCLEOTIDE SEQUENCE</scope>
</reference>
<accession>A0A645H0Q1</accession>